<reference evidence="1 2" key="1">
    <citation type="submission" date="2023-05" db="EMBL/GenBank/DDBJ databases">
        <title>Novel species of genus Flectobacillus isolated from stream in China.</title>
        <authorList>
            <person name="Lu H."/>
        </authorList>
    </citation>
    <scope>NUCLEOTIDE SEQUENCE [LARGE SCALE GENOMIC DNA]</scope>
    <source>
        <strain evidence="1 2">KCTC 42575</strain>
    </source>
</reference>
<organism evidence="1 2">
    <name type="scientific">Flectobacillus roseus</name>
    <dbReference type="NCBI Taxonomy" id="502259"/>
    <lineage>
        <taxon>Bacteria</taxon>
        <taxon>Pseudomonadati</taxon>
        <taxon>Bacteroidota</taxon>
        <taxon>Cytophagia</taxon>
        <taxon>Cytophagales</taxon>
        <taxon>Flectobacillaceae</taxon>
        <taxon>Flectobacillus</taxon>
    </lineage>
</organism>
<dbReference type="EMBL" id="JASHIF010000011">
    <property type="protein sequence ID" value="MDI9860575.1"/>
    <property type="molecule type" value="Genomic_DNA"/>
</dbReference>
<proteinExistence type="predicted"/>
<name>A0ABT6YAK2_9BACT</name>
<accession>A0ABT6YAK2</accession>
<sequence length="306" mass="34452">MKYYPFLTLLTGLLACNNDCPTPIIDDFEKGVGSLVENSNLDEASGLAASYTNPGMIWSHNDSGDSNRIFLMDSLGKGTKEFYLEGAVNRDWEDMAITKFSDGTYIYVGDIGDNLAVYPSCTIYRVKEPNAASQAVQASNSITLKDVQKITYVYPDGARDAECMFIDHDTKDIYILSKRDLKQRLYKLPYPQSYTQTITAEFVEEVSFSTALNTMFYITAGDISPDNKEILIRNYGQIYHWRRADGESIAKALLRPAKLLDYTYSASEEAQGEGIAFSRTGTDYYTIGEATDYKLPVKLFRYARKK</sequence>
<evidence type="ECO:0000313" key="2">
    <source>
        <dbReference type="Proteomes" id="UP001236507"/>
    </source>
</evidence>
<dbReference type="SUPFAM" id="SSF75011">
    <property type="entry name" value="3-carboxy-cis,cis-mucoante lactonizing enzyme"/>
    <property type="match status" value="1"/>
</dbReference>
<protein>
    <recommendedName>
        <fullName evidence="3">Lipoprotein</fullName>
    </recommendedName>
</protein>
<dbReference type="PROSITE" id="PS51257">
    <property type="entry name" value="PROKAR_LIPOPROTEIN"/>
    <property type="match status" value="1"/>
</dbReference>
<evidence type="ECO:0008006" key="3">
    <source>
        <dbReference type="Google" id="ProtNLM"/>
    </source>
</evidence>
<gene>
    <name evidence="1" type="ORF">QM524_15275</name>
</gene>
<comment type="caution">
    <text evidence="1">The sequence shown here is derived from an EMBL/GenBank/DDBJ whole genome shotgun (WGS) entry which is preliminary data.</text>
</comment>
<dbReference type="RefSeq" id="WP_283345239.1">
    <property type="nucleotide sequence ID" value="NZ_JASHIF010000011.1"/>
</dbReference>
<dbReference type="Proteomes" id="UP001236507">
    <property type="component" value="Unassembled WGS sequence"/>
</dbReference>
<keyword evidence="2" id="KW-1185">Reference proteome</keyword>
<evidence type="ECO:0000313" key="1">
    <source>
        <dbReference type="EMBL" id="MDI9860575.1"/>
    </source>
</evidence>